<reference evidence="3" key="1">
    <citation type="submission" date="2016-10" db="EMBL/GenBank/DDBJ databases">
        <authorList>
            <person name="Varghese N."/>
            <person name="Submissions S."/>
        </authorList>
    </citation>
    <scope>NUCLEOTIDE SEQUENCE [LARGE SCALE GENOMIC DNA]</scope>
    <source>
        <strain evidence="3">SP</strain>
    </source>
</reference>
<keyword evidence="1" id="KW-1133">Transmembrane helix</keyword>
<dbReference type="STRING" id="1503961.SAMN05421736_13028"/>
<proteinExistence type="predicted"/>
<name>A0A1H3UYY5_9BACI</name>
<keyword evidence="1" id="KW-0472">Membrane</keyword>
<feature type="transmembrane region" description="Helical" evidence="1">
    <location>
        <begin position="29"/>
        <end position="48"/>
    </location>
</feature>
<protein>
    <submittedName>
        <fullName evidence="2">Uncharacterized protein</fullName>
    </submittedName>
</protein>
<evidence type="ECO:0000313" key="2">
    <source>
        <dbReference type="EMBL" id="SDZ67652.1"/>
    </source>
</evidence>
<dbReference type="EMBL" id="FNPI01000030">
    <property type="protein sequence ID" value="SDZ67652.1"/>
    <property type="molecule type" value="Genomic_DNA"/>
</dbReference>
<accession>A0A1H3UYY5</accession>
<dbReference type="OrthoDB" id="2112909at2"/>
<organism evidence="2 3">
    <name type="scientific">Evansella caseinilytica</name>
    <dbReference type="NCBI Taxonomy" id="1503961"/>
    <lineage>
        <taxon>Bacteria</taxon>
        <taxon>Bacillati</taxon>
        <taxon>Bacillota</taxon>
        <taxon>Bacilli</taxon>
        <taxon>Bacillales</taxon>
        <taxon>Bacillaceae</taxon>
        <taxon>Evansella</taxon>
    </lineage>
</organism>
<evidence type="ECO:0000256" key="1">
    <source>
        <dbReference type="SAM" id="Phobius"/>
    </source>
</evidence>
<evidence type="ECO:0000313" key="3">
    <source>
        <dbReference type="Proteomes" id="UP000198935"/>
    </source>
</evidence>
<sequence>MIFLLLVFFAIVVWLEVPGLIRKKYWRELAVFSLFLLSTFFLSLLQLLDVRIPNPVKGIEYVIKDILRLNYK</sequence>
<dbReference type="AlphaFoldDB" id="A0A1H3UYY5"/>
<keyword evidence="3" id="KW-1185">Reference proteome</keyword>
<keyword evidence="1" id="KW-0812">Transmembrane</keyword>
<gene>
    <name evidence="2" type="ORF">SAMN05421736_13028</name>
</gene>
<dbReference type="Proteomes" id="UP000198935">
    <property type="component" value="Unassembled WGS sequence"/>
</dbReference>